<dbReference type="AlphaFoldDB" id="A0A256LAD5"/>
<evidence type="ECO:0000313" key="2">
    <source>
        <dbReference type="EMBL" id="OYR90046.1"/>
    </source>
</evidence>
<protein>
    <recommendedName>
        <fullName evidence="5">Head-tail adaptor protein</fullName>
    </recommendedName>
</protein>
<dbReference type="Proteomes" id="UP000215828">
    <property type="component" value="Unassembled WGS sequence"/>
</dbReference>
<accession>A0A256LAD5</accession>
<dbReference type="EMBL" id="NGNV01000055">
    <property type="protein sequence ID" value="OYR87175.1"/>
    <property type="molecule type" value="Genomic_DNA"/>
</dbReference>
<evidence type="ECO:0000313" key="1">
    <source>
        <dbReference type="EMBL" id="OYR87175.1"/>
    </source>
</evidence>
<evidence type="ECO:0000313" key="4">
    <source>
        <dbReference type="Proteomes" id="UP000216316"/>
    </source>
</evidence>
<dbReference type="EMBL" id="NGNX01000062">
    <property type="protein sequence ID" value="OYR90046.1"/>
    <property type="molecule type" value="Genomic_DNA"/>
</dbReference>
<organism evidence="2 3">
    <name type="scientific">Lactobacillus taiwanensis</name>
    <dbReference type="NCBI Taxonomy" id="508451"/>
    <lineage>
        <taxon>Bacteria</taxon>
        <taxon>Bacillati</taxon>
        <taxon>Bacillota</taxon>
        <taxon>Bacilli</taxon>
        <taxon>Lactobacillales</taxon>
        <taxon>Lactobacillaceae</taxon>
        <taxon>Lactobacillus</taxon>
    </lineage>
</organism>
<name>A0A256LAD5_9LACO</name>
<keyword evidence="4" id="KW-1185">Reference proteome</keyword>
<reference evidence="2 3" key="1">
    <citation type="submission" date="2017-04" db="EMBL/GenBank/DDBJ databases">
        <authorList>
            <person name="Afonso C.L."/>
            <person name="Miller P.J."/>
            <person name="Scott M.A."/>
            <person name="Spackman E."/>
            <person name="Goraichik I."/>
            <person name="Dimitrov K.M."/>
            <person name="Suarez D.L."/>
            <person name="Swayne D.E."/>
        </authorList>
    </citation>
    <scope>NUCLEOTIDE SEQUENCE [LARGE SCALE GENOMIC DNA]</scope>
    <source>
        <strain evidence="2 3">609q</strain>
    </source>
</reference>
<dbReference type="RefSeq" id="WP_094496170.1">
    <property type="nucleotide sequence ID" value="NZ_NGNV01000055.1"/>
</dbReference>
<gene>
    <name evidence="1" type="ORF">CBF53_09325</name>
    <name evidence="2" type="ORF">CBF70_10385</name>
</gene>
<proteinExistence type="predicted"/>
<evidence type="ECO:0008006" key="5">
    <source>
        <dbReference type="Google" id="ProtNLM"/>
    </source>
</evidence>
<reference evidence="1" key="2">
    <citation type="submission" date="2017-05" db="EMBL/GenBank/DDBJ databases">
        <authorList>
            <person name="Lin X.B."/>
            <person name="Stothard P."/>
            <person name="Tasseva G."/>
            <person name="Walter J."/>
        </authorList>
    </citation>
    <scope>NUCLEOTIDE SEQUENCE</scope>
    <source>
        <strain evidence="1">609u</strain>
    </source>
</reference>
<evidence type="ECO:0000313" key="3">
    <source>
        <dbReference type="Proteomes" id="UP000215828"/>
    </source>
</evidence>
<dbReference type="Proteomes" id="UP000216316">
    <property type="component" value="Unassembled WGS sequence"/>
</dbReference>
<reference evidence="3 4" key="3">
    <citation type="submission" date="2017-09" db="EMBL/GenBank/DDBJ databases">
        <title>Tripartite evolution among Lactobacillus johnsonii, Lactobacillus taiwanensis, Lactobacillus reuteri and their rodent host.</title>
        <authorList>
            <person name="Wang T."/>
            <person name="Knowles S."/>
            <person name="Cheng C."/>
        </authorList>
    </citation>
    <scope>NUCLEOTIDE SEQUENCE [LARGE SCALE GENOMIC DNA]</scope>
    <source>
        <strain evidence="2 3">609q</strain>
        <strain evidence="1 4">609u</strain>
    </source>
</reference>
<comment type="caution">
    <text evidence="2">The sequence shown here is derived from an EMBL/GenBank/DDBJ whole genome shotgun (WGS) entry which is preliminary data.</text>
</comment>
<sequence length="127" mass="14541">MAFYIDMTSVLDTFATDIKVVSNSSDGEWVDGEWQENNSTKEQIFHEPFVPNDLVGQYSLTNVLRDVGNVTKYNAIWLSKTPDFENGTIVQHENKNYKIVNIQDLSDYSNVTMYYLQSQEGNDGNKL</sequence>